<keyword evidence="4" id="KW-0732">Signal</keyword>
<dbReference type="PANTHER" id="PTHR30290:SF10">
    <property type="entry name" value="PERIPLASMIC OLIGOPEPTIDE-BINDING PROTEIN-RELATED"/>
    <property type="match status" value="1"/>
</dbReference>
<accession>A0A7U6GHW6</accession>
<dbReference type="PIRSF" id="PIRSF002741">
    <property type="entry name" value="MppA"/>
    <property type="match status" value="1"/>
</dbReference>
<keyword evidence="3" id="KW-0813">Transport</keyword>
<dbReference type="GO" id="GO:0030288">
    <property type="term" value="C:outer membrane-bounded periplasmic space"/>
    <property type="evidence" value="ECO:0007669"/>
    <property type="project" value="UniProtKB-ARBA"/>
</dbReference>
<comment type="similarity">
    <text evidence="2">Belongs to the bacterial solute-binding protein 5 family.</text>
</comment>
<protein>
    <submittedName>
        <fullName evidence="6">Peptide/nickel transporter substrate-binding protein</fullName>
    </submittedName>
</protein>
<dbReference type="Gene3D" id="3.40.190.10">
    <property type="entry name" value="Periplasmic binding protein-like II"/>
    <property type="match status" value="1"/>
</dbReference>
<name>A0A7U6GHW6_9GAMM</name>
<dbReference type="EMBL" id="AP012273">
    <property type="protein sequence ID" value="BAO43922.1"/>
    <property type="molecule type" value="Genomic_DNA"/>
</dbReference>
<evidence type="ECO:0000256" key="2">
    <source>
        <dbReference type="ARBA" id="ARBA00005695"/>
    </source>
</evidence>
<evidence type="ECO:0000259" key="5">
    <source>
        <dbReference type="Pfam" id="PF00496"/>
    </source>
</evidence>
<evidence type="ECO:0000313" key="6">
    <source>
        <dbReference type="EMBL" id="BAO43922.1"/>
    </source>
</evidence>
<keyword evidence="7" id="KW-1185">Reference proteome</keyword>
<evidence type="ECO:0000256" key="3">
    <source>
        <dbReference type="ARBA" id="ARBA00022448"/>
    </source>
</evidence>
<dbReference type="PANTHER" id="PTHR30290">
    <property type="entry name" value="PERIPLASMIC BINDING COMPONENT OF ABC TRANSPORTER"/>
    <property type="match status" value="1"/>
</dbReference>
<dbReference type="AlphaFoldDB" id="A0A7U6GHW6"/>
<organism evidence="6 7">
    <name type="scientific">Thiolapillus brandeum</name>
    <dbReference type="NCBI Taxonomy" id="1076588"/>
    <lineage>
        <taxon>Bacteria</taxon>
        <taxon>Pseudomonadati</taxon>
        <taxon>Pseudomonadota</taxon>
        <taxon>Gammaproteobacteria</taxon>
        <taxon>Chromatiales</taxon>
        <taxon>Sedimenticolaceae</taxon>
        <taxon>Thiolapillus</taxon>
    </lineage>
</organism>
<evidence type="ECO:0000256" key="4">
    <source>
        <dbReference type="ARBA" id="ARBA00022729"/>
    </source>
</evidence>
<dbReference type="SUPFAM" id="SSF53850">
    <property type="entry name" value="Periplasmic binding protein-like II"/>
    <property type="match status" value="1"/>
</dbReference>
<evidence type="ECO:0000256" key="1">
    <source>
        <dbReference type="ARBA" id="ARBA00004196"/>
    </source>
</evidence>
<evidence type="ECO:0000313" key="7">
    <source>
        <dbReference type="Proteomes" id="UP000031631"/>
    </source>
</evidence>
<dbReference type="KEGG" id="tbn:TBH_C0992"/>
<gene>
    <name evidence="6" type="ORF">TBH_C0992</name>
</gene>
<feature type="domain" description="Solute-binding protein family 5" evidence="5">
    <location>
        <begin position="92"/>
        <end position="527"/>
    </location>
</feature>
<dbReference type="InterPro" id="IPR030678">
    <property type="entry name" value="Peptide/Ni-bd"/>
</dbReference>
<dbReference type="GO" id="GO:0015833">
    <property type="term" value="P:peptide transport"/>
    <property type="evidence" value="ECO:0007669"/>
    <property type="project" value="TreeGrafter"/>
</dbReference>
<dbReference type="Gene3D" id="3.10.105.10">
    <property type="entry name" value="Dipeptide-binding Protein, Domain 3"/>
    <property type="match status" value="1"/>
</dbReference>
<dbReference type="GO" id="GO:1904680">
    <property type="term" value="F:peptide transmembrane transporter activity"/>
    <property type="evidence" value="ECO:0007669"/>
    <property type="project" value="TreeGrafter"/>
</dbReference>
<dbReference type="GO" id="GO:0043190">
    <property type="term" value="C:ATP-binding cassette (ABC) transporter complex"/>
    <property type="evidence" value="ECO:0007669"/>
    <property type="project" value="InterPro"/>
</dbReference>
<sequence>MNPLYSRSCDTWKTWSSMSKQICALLTLSFFLILGGCTDGPDTTGMKIYRHSLNGSPSSLDPAQSATLYANHVVVNVYDTLYAYKYLARPYQIKPNLAVALPEVSDDGLTYTIRIKQGVEFIDDPAFPDGKGREVTAADFVYSLKRHFDPKTRSQGSWFWAGRIKGMDAWKKAGSDYDKDVEGLKALDRYTIQIILNKPFPQLIHTLTQGYAAIVPREAVEYYGREFSVHPVGSGPFKLQRFDSVGVVLVRNPNYRKEPIDLAFEGYDEAIHGKYGIKEIDGKIPPLVDRLEIHFIKQSLSRWNSFTKGDEIQYAGIPKELLDDVLAQKQPEIILKPEYAKKYFMTSGYENGFVHTDFNMRDPEIGYNDDPQREKMNHALRCAIRYAYNWDDRNKKFYNEMGFIFPGIIPPVVPEYDPDASRETLRHDPEKARQLLQQAGWTADKLPTLTYGGVASVDSRQMFEQFRGWLMKIGYPREKVVFDSYASFGDFNRAVKKAKIKIVGMGWGLDYPDAENTLQLFYGPNGSPGSNNANFDDPEYNRLYEKTSVMQQSPERTRLYRRMNQIVLDSCVTISGLSRQQIFLWHKDVVSFPDQSIVGGFHLKFVDVKEAQK</sequence>
<dbReference type="Proteomes" id="UP000031631">
    <property type="component" value="Chromosome"/>
</dbReference>
<proteinExistence type="inferred from homology"/>
<dbReference type="Pfam" id="PF00496">
    <property type="entry name" value="SBP_bac_5"/>
    <property type="match status" value="1"/>
</dbReference>
<comment type="subcellular location">
    <subcellularLocation>
        <location evidence="1">Cell envelope</location>
    </subcellularLocation>
</comment>
<dbReference type="InterPro" id="IPR039424">
    <property type="entry name" value="SBP_5"/>
</dbReference>
<reference evidence="6 7" key="1">
    <citation type="journal article" date="2014" name="PLoS ONE">
        <title>Physiological and genomic features of a novel sulfur-oxidizing gammaproteobacterium belonging to a previously uncultivated symbiotic lineage isolated from a hydrothermal vent.</title>
        <authorList>
            <person name="Nunoura T."/>
            <person name="Takaki Y."/>
            <person name="Kazama H."/>
            <person name="Kakuta J."/>
            <person name="Shimamura S."/>
            <person name="Makita H."/>
            <person name="Hirai M."/>
            <person name="Miyazaki M."/>
            <person name="Takai K."/>
        </authorList>
    </citation>
    <scope>NUCLEOTIDE SEQUENCE [LARGE SCALE GENOMIC DNA]</scope>
    <source>
        <strain evidence="6 7">Hiromi1</strain>
    </source>
</reference>
<dbReference type="InterPro" id="IPR000914">
    <property type="entry name" value="SBP_5_dom"/>
</dbReference>